<name>A0A935C9K5_9BACT</name>
<proteinExistence type="predicted"/>
<dbReference type="GO" id="GO:0016787">
    <property type="term" value="F:hydrolase activity"/>
    <property type="evidence" value="ECO:0007669"/>
    <property type="project" value="InterPro"/>
</dbReference>
<gene>
    <name evidence="4" type="ORF">JKA74_04635</name>
</gene>
<evidence type="ECO:0000256" key="1">
    <source>
        <dbReference type="ARBA" id="ARBA00022729"/>
    </source>
</evidence>
<sequence>MKKNYGQLALPKKIRLSKIPFLLTILISFYVNSLYAQQDPRIADNGMGYLEYLPPDYESNNKLYPAIIFLHGHGERGNGSPSALEAVKKHGPPKLIKNGEKMCFEVNGKTECFIVLSPQQGNNRHGWKGYEVIPFVQYALNKYRIDPDRVYLTGLSMGGQGTWETAYSEENEPNYFAALAPVAGKGSFTKACIVAEKEIPVWGFHGANDNAIGLSSGEKPINGMIACGANPAPIFTIYAGVGHSGSWDRAYKTNHSIHSPNLYEWMLSQSRDGTTGGNPPKAPTQLRASNTTSEQFTLKWEDNSNNENGFEIERSLNSNNGFSVIKSTSRNTRSYSDKNLEPNTTYYYKVRAKNSDGYSSYSNKLTARTNSEIPNTPNNTSIVIDNNSGKVTTSGNWATSSSGGNKKHKNNYFHDRNSGKGNKKVVFNTDLPSGSYEVFAWWFAHSNRASNTPFDIESDEGTTTVVKNQRNDGGKWVSLGVYDFTNNAKISIRNTNTNGYVVADAIKFESVTSSPGAPDNNPVVIIDNIDSGVEPNNNWTISQSGGTSKYGDDYFHDGNRQKGNKDIVYTASVSPGNYEVFARWFAHSNRATNTHYEILSSDGVADVYKNQRLNNARWVSLGEYSFDNEAEITVKNDNTNGYVVADAFKLVPTGNNASRASAPSPNLISEVEEDSISSDEIVVYPNPVKELMNIKSPFEESKVFHLKIMGASGGLEWNETVEGRGSIPVSLAGAGLTKGIKYLRIEMEGQAVKILRIMIL</sequence>
<protein>
    <submittedName>
        <fullName evidence="4">Fibronectin type III domain-containing protein</fullName>
    </submittedName>
</protein>
<evidence type="ECO:0000259" key="3">
    <source>
        <dbReference type="PROSITE" id="PS50853"/>
    </source>
</evidence>
<reference evidence="4" key="1">
    <citation type="submission" date="2021-01" db="EMBL/GenBank/DDBJ databases">
        <title>Marivirga aurantiaca sp. nov., isolated from intertidal surface sediments.</title>
        <authorList>
            <person name="Zhang M."/>
        </authorList>
    </citation>
    <scope>NUCLEOTIDE SEQUENCE</scope>
    <source>
        <strain evidence="4">S37H4</strain>
    </source>
</reference>
<feature type="region of interest" description="Disordered" evidence="2">
    <location>
        <begin position="269"/>
        <end position="290"/>
    </location>
</feature>
<dbReference type="Proteomes" id="UP000611723">
    <property type="component" value="Unassembled WGS sequence"/>
</dbReference>
<dbReference type="PROSITE" id="PS50853">
    <property type="entry name" value="FN3"/>
    <property type="match status" value="1"/>
</dbReference>
<feature type="compositionally biased region" description="Polar residues" evidence="2">
    <location>
        <begin position="394"/>
        <end position="404"/>
    </location>
</feature>
<dbReference type="EMBL" id="JAEQBW010000001">
    <property type="protein sequence ID" value="MBK6264313.1"/>
    <property type="molecule type" value="Genomic_DNA"/>
</dbReference>
<dbReference type="InterPro" id="IPR033803">
    <property type="entry name" value="CBD-like_Golvesin-Xly"/>
</dbReference>
<feature type="region of interest" description="Disordered" evidence="2">
    <location>
        <begin position="394"/>
        <end position="417"/>
    </location>
</feature>
<dbReference type="CDD" id="cd00063">
    <property type="entry name" value="FN3"/>
    <property type="match status" value="1"/>
</dbReference>
<evidence type="ECO:0000256" key="2">
    <source>
        <dbReference type="SAM" id="MobiDB-lite"/>
    </source>
</evidence>
<keyword evidence="5" id="KW-1185">Reference proteome</keyword>
<keyword evidence="1" id="KW-0732">Signal</keyword>
<dbReference type="Pfam" id="PF02230">
    <property type="entry name" value="Abhydrolase_2"/>
    <property type="match status" value="1"/>
</dbReference>
<dbReference type="InterPro" id="IPR003140">
    <property type="entry name" value="PLipase/COase/thioEstase"/>
</dbReference>
<evidence type="ECO:0000313" key="4">
    <source>
        <dbReference type="EMBL" id="MBK6264313.1"/>
    </source>
</evidence>
<dbReference type="Gene3D" id="2.60.40.10">
    <property type="entry name" value="Immunoglobulins"/>
    <property type="match status" value="1"/>
</dbReference>
<feature type="domain" description="Fibronectin type-III" evidence="3">
    <location>
        <begin position="282"/>
        <end position="372"/>
    </location>
</feature>
<dbReference type="Pfam" id="PF00041">
    <property type="entry name" value="fn3"/>
    <property type="match status" value="1"/>
</dbReference>
<dbReference type="RefSeq" id="WP_201429978.1">
    <property type="nucleotide sequence ID" value="NZ_JAEQBW010000001.1"/>
</dbReference>
<dbReference type="SUPFAM" id="SSF53474">
    <property type="entry name" value="alpha/beta-Hydrolases"/>
    <property type="match status" value="1"/>
</dbReference>
<organism evidence="4 5">
    <name type="scientific">Marivirga aurantiaca</name>
    <dbReference type="NCBI Taxonomy" id="2802615"/>
    <lineage>
        <taxon>Bacteria</taxon>
        <taxon>Pseudomonadati</taxon>
        <taxon>Bacteroidota</taxon>
        <taxon>Cytophagia</taxon>
        <taxon>Cytophagales</taxon>
        <taxon>Marivirgaceae</taxon>
        <taxon>Marivirga</taxon>
    </lineage>
</organism>
<dbReference type="InterPro" id="IPR029058">
    <property type="entry name" value="AB_hydrolase_fold"/>
</dbReference>
<dbReference type="Pfam" id="PF25275">
    <property type="entry name" value="Golvesin_C"/>
    <property type="match status" value="2"/>
</dbReference>
<dbReference type="InterPro" id="IPR003961">
    <property type="entry name" value="FN3_dom"/>
</dbReference>
<dbReference type="SUPFAM" id="SSF49265">
    <property type="entry name" value="Fibronectin type III"/>
    <property type="match status" value="1"/>
</dbReference>
<dbReference type="InterPro" id="IPR050955">
    <property type="entry name" value="Plant_Biomass_Hydrol_Est"/>
</dbReference>
<accession>A0A935C9K5</accession>
<dbReference type="PANTHER" id="PTHR43037:SF1">
    <property type="entry name" value="BLL1128 PROTEIN"/>
    <property type="match status" value="1"/>
</dbReference>
<dbReference type="Gene3D" id="3.40.50.1820">
    <property type="entry name" value="alpha/beta hydrolase"/>
    <property type="match status" value="1"/>
</dbReference>
<comment type="caution">
    <text evidence="4">The sequence shown here is derived from an EMBL/GenBank/DDBJ whole genome shotgun (WGS) entry which is preliminary data.</text>
</comment>
<dbReference type="AlphaFoldDB" id="A0A935C9K5"/>
<dbReference type="PANTHER" id="PTHR43037">
    <property type="entry name" value="UNNAMED PRODUCT-RELATED"/>
    <property type="match status" value="1"/>
</dbReference>
<dbReference type="InterPro" id="IPR036116">
    <property type="entry name" value="FN3_sf"/>
</dbReference>
<dbReference type="SMART" id="SM00060">
    <property type="entry name" value="FN3"/>
    <property type="match status" value="1"/>
</dbReference>
<dbReference type="InterPro" id="IPR013783">
    <property type="entry name" value="Ig-like_fold"/>
</dbReference>
<evidence type="ECO:0000313" key="5">
    <source>
        <dbReference type="Proteomes" id="UP000611723"/>
    </source>
</evidence>